<keyword evidence="1" id="KW-0812">Transmembrane</keyword>
<feature type="non-terminal residue" evidence="2">
    <location>
        <position position="146"/>
    </location>
</feature>
<keyword evidence="1" id="KW-1133">Transmembrane helix</keyword>
<evidence type="ECO:0000256" key="1">
    <source>
        <dbReference type="SAM" id="Phobius"/>
    </source>
</evidence>
<reference evidence="2 3" key="1">
    <citation type="journal article" date="2023" name="Plants (Basel)">
        <title>Bridging the Gap: Combining Genomics and Transcriptomics Approaches to Understand Stylosanthes scabra, an Orphan Legume from the Brazilian Caatinga.</title>
        <authorList>
            <person name="Ferreira-Neto J.R.C."/>
            <person name="da Silva M.D."/>
            <person name="Binneck E."/>
            <person name="de Melo N.F."/>
            <person name="da Silva R.H."/>
            <person name="de Melo A.L.T.M."/>
            <person name="Pandolfi V."/>
            <person name="Bustamante F.O."/>
            <person name="Brasileiro-Vidal A.C."/>
            <person name="Benko-Iseppon A.M."/>
        </authorList>
    </citation>
    <scope>NUCLEOTIDE SEQUENCE [LARGE SCALE GENOMIC DNA]</scope>
    <source>
        <tissue evidence="2">Leaves</tissue>
    </source>
</reference>
<accession>A0ABU6XPD6</accession>
<name>A0ABU6XPD6_9FABA</name>
<gene>
    <name evidence="2" type="ORF">PIB30_068909</name>
</gene>
<protein>
    <submittedName>
        <fullName evidence="2">Uncharacterized protein</fullName>
    </submittedName>
</protein>
<feature type="transmembrane region" description="Helical" evidence="1">
    <location>
        <begin position="53"/>
        <end position="72"/>
    </location>
</feature>
<evidence type="ECO:0000313" key="2">
    <source>
        <dbReference type="EMBL" id="MED6198683.1"/>
    </source>
</evidence>
<proteinExistence type="predicted"/>
<dbReference type="EMBL" id="JASCZI010212195">
    <property type="protein sequence ID" value="MED6198683.1"/>
    <property type="molecule type" value="Genomic_DNA"/>
</dbReference>
<comment type="caution">
    <text evidence="2">The sequence shown here is derived from an EMBL/GenBank/DDBJ whole genome shotgun (WGS) entry which is preliminary data.</text>
</comment>
<evidence type="ECO:0000313" key="3">
    <source>
        <dbReference type="Proteomes" id="UP001341840"/>
    </source>
</evidence>
<sequence>MRWYRCWSLRLGAHGNRVVAGLVTQGRGLIVSKLWILDKFRELTANSYLTANYVNLITYVVVLSLLESILLVENGSSKFLQCKESIRAMCESIPFCTKWISNLSKACELIRVPRGLIHNPPETKSLHQDSRESILNLPESILVSKI</sequence>
<dbReference type="Proteomes" id="UP001341840">
    <property type="component" value="Unassembled WGS sequence"/>
</dbReference>
<organism evidence="2 3">
    <name type="scientific">Stylosanthes scabra</name>
    <dbReference type="NCBI Taxonomy" id="79078"/>
    <lineage>
        <taxon>Eukaryota</taxon>
        <taxon>Viridiplantae</taxon>
        <taxon>Streptophyta</taxon>
        <taxon>Embryophyta</taxon>
        <taxon>Tracheophyta</taxon>
        <taxon>Spermatophyta</taxon>
        <taxon>Magnoliopsida</taxon>
        <taxon>eudicotyledons</taxon>
        <taxon>Gunneridae</taxon>
        <taxon>Pentapetalae</taxon>
        <taxon>rosids</taxon>
        <taxon>fabids</taxon>
        <taxon>Fabales</taxon>
        <taxon>Fabaceae</taxon>
        <taxon>Papilionoideae</taxon>
        <taxon>50 kb inversion clade</taxon>
        <taxon>dalbergioids sensu lato</taxon>
        <taxon>Dalbergieae</taxon>
        <taxon>Pterocarpus clade</taxon>
        <taxon>Stylosanthes</taxon>
    </lineage>
</organism>
<keyword evidence="3" id="KW-1185">Reference proteome</keyword>
<keyword evidence="1" id="KW-0472">Membrane</keyword>